<dbReference type="InterPro" id="IPR008492">
    <property type="entry name" value="Rv2714-like"/>
</dbReference>
<gene>
    <name evidence="1" type="ORF">GSY69_02820</name>
</gene>
<accession>A0A6N9H4F5</accession>
<dbReference type="Gene3D" id="3.40.50.10900">
    <property type="entry name" value="PAC-like subunit"/>
    <property type="match status" value="1"/>
</dbReference>
<name>A0A6N9H4F5_9MICO</name>
<protein>
    <submittedName>
        <fullName evidence="1">PAC2 family protein</fullName>
    </submittedName>
</protein>
<dbReference type="AlphaFoldDB" id="A0A6N9H4F5"/>
<keyword evidence="2" id="KW-1185">Reference proteome</keyword>
<dbReference type="InterPro" id="IPR038389">
    <property type="entry name" value="PSMG2_sf"/>
</dbReference>
<proteinExistence type="predicted"/>
<evidence type="ECO:0000313" key="2">
    <source>
        <dbReference type="Proteomes" id="UP000469215"/>
    </source>
</evidence>
<dbReference type="Proteomes" id="UP000469215">
    <property type="component" value="Unassembled WGS sequence"/>
</dbReference>
<comment type="caution">
    <text evidence="1">The sequence shown here is derived from an EMBL/GenBank/DDBJ whole genome shotgun (WGS) entry which is preliminary data.</text>
</comment>
<organism evidence="1 2">
    <name type="scientific">Brevibacterium rongguiense</name>
    <dbReference type="NCBI Taxonomy" id="2695267"/>
    <lineage>
        <taxon>Bacteria</taxon>
        <taxon>Bacillati</taxon>
        <taxon>Actinomycetota</taxon>
        <taxon>Actinomycetes</taxon>
        <taxon>Micrococcales</taxon>
        <taxon>Brevibacteriaceae</taxon>
        <taxon>Brevibacterium</taxon>
    </lineage>
</organism>
<dbReference type="PIRSF" id="PIRSF028754">
    <property type="entry name" value="UCP028754"/>
    <property type="match status" value="1"/>
</dbReference>
<sequence length="279" mass="30116">MSFLPGASGRLVVMSFRGWNDAADAASDTARHLVEEWGLELAGILTDEAFYDYTVMRPLTVRDEDGRPELVWPACSFYRGTVPGTALEALVIIGFEPNFRWQEFAGQLCGALSAEDRVVLLGALLADVPHVRPLPVSTTSEDAELVDDETVFASEYEGPSGITGVLSTMLLERAIPTVSQWVAVPAYAGASPSPKAVLALLSAFEDVTGLVVAQRALTEEARAWETGTDALVAEDEDLAEHVEALAGAMDASELPEASGEVIAREFERYLERRRRDGGK</sequence>
<dbReference type="SUPFAM" id="SSF159659">
    <property type="entry name" value="Cgl1923-like"/>
    <property type="match status" value="1"/>
</dbReference>
<evidence type="ECO:0000313" key="1">
    <source>
        <dbReference type="EMBL" id="MYM18938.1"/>
    </source>
</evidence>
<dbReference type="InterPro" id="IPR019151">
    <property type="entry name" value="Proteasome_assmbl_chaperone_2"/>
</dbReference>
<dbReference type="EMBL" id="WWEQ01000007">
    <property type="protein sequence ID" value="MYM18938.1"/>
    <property type="molecule type" value="Genomic_DNA"/>
</dbReference>
<reference evidence="1 2" key="1">
    <citation type="submission" date="2020-01" db="EMBL/GenBank/DDBJ databases">
        <authorList>
            <person name="Deng T."/>
        </authorList>
    </citation>
    <scope>NUCLEOTIDE SEQUENCE [LARGE SCALE GENOMIC DNA]</scope>
    <source>
        <strain evidence="1 2">5221</strain>
    </source>
</reference>
<dbReference type="RefSeq" id="WP_160952374.1">
    <property type="nucleotide sequence ID" value="NZ_WWEQ01000007.1"/>
</dbReference>
<dbReference type="Pfam" id="PF09754">
    <property type="entry name" value="PAC2"/>
    <property type="match status" value="1"/>
</dbReference>